<feature type="compositionally biased region" description="Polar residues" evidence="2">
    <location>
        <begin position="223"/>
        <end position="238"/>
    </location>
</feature>
<feature type="compositionally biased region" description="Polar residues" evidence="2">
    <location>
        <begin position="809"/>
        <end position="829"/>
    </location>
</feature>
<accession>A0A182TA97</accession>
<keyword evidence="5" id="KW-1185">Reference proteome</keyword>
<feature type="compositionally biased region" description="Polar residues" evidence="2">
    <location>
        <begin position="1048"/>
        <end position="1072"/>
    </location>
</feature>
<feature type="compositionally biased region" description="Low complexity" evidence="2">
    <location>
        <begin position="261"/>
        <end position="275"/>
    </location>
</feature>
<evidence type="ECO:0000256" key="2">
    <source>
        <dbReference type="SAM" id="MobiDB-lite"/>
    </source>
</evidence>
<feature type="compositionally biased region" description="Polar residues" evidence="2">
    <location>
        <begin position="462"/>
        <end position="473"/>
    </location>
</feature>
<name>A0A182TA97_9DIPT</name>
<evidence type="ECO:0000313" key="4">
    <source>
        <dbReference type="EnsemblMetazoa" id="AMAM022792-PA"/>
    </source>
</evidence>
<reference evidence="5" key="1">
    <citation type="submission" date="2013-09" db="EMBL/GenBank/DDBJ databases">
        <title>The Genome Sequence of Anopheles maculatus species B.</title>
        <authorList>
            <consortium name="The Broad Institute Genomics Platform"/>
            <person name="Neafsey D.E."/>
            <person name="Besansky N."/>
            <person name="Howell P."/>
            <person name="Walton C."/>
            <person name="Young S.K."/>
            <person name="Zeng Q."/>
            <person name="Gargeya S."/>
            <person name="Fitzgerald M."/>
            <person name="Haas B."/>
            <person name="Abouelleil A."/>
            <person name="Allen A.W."/>
            <person name="Alvarado L."/>
            <person name="Arachchi H.M."/>
            <person name="Berlin A.M."/>
            <person name="Chapman S.B."/>
            <person name="Gainer-Dewar J."/>
            <person name="Goldberg J."/>
            <person name="Griggs A."/>
            <person name="Gujja S."/>
            <person name="Hansen M."/>
            <person name="Howarth C."/>
            <person name="Imamovic A."/>
            <person name="Ireland A."/>
            <person name="Larimer J."/>
            <person name="McCowan C."/>
            <person name="Murphy C."/>
            <person name="Pearson M."/>
            <person name="Poon T.W."/>
            <person name="Priest M."/>
            <person name="Roberts A."/>
            <person name="Saif S."/>
            <person name="Shea T."/>
            <person name="Sisk P."/>
            <person name="Sykes S."/>
            <person name="Wortman J."/>
            <person name="Nusbaum C."/>
            <person name="Birren B."/>
        </authorList>
    </citation>
    <scope>NUCLEOTIDE SEQUENCE [LARGE SCALE GENOMIC DNA]</scope>
    <source>
        <strain evidence="5">maculatus3</strain>
    </source>
</reference>
<dbReference type="EnsemblMetazoa" id="AMAM022792-RA">
    <property type="protein sequence ID" value="AMAM022792-PA"/>
    <property type="gene ID" value="AMAM022792"/>
</dbReference>
<feature type="compositionally biased region" description="Pro residues" evidence="2">
    <location>
        <begin position="972"/>
        <end position="984"/>
    </location>
</feature>
<feature type="compositionally biased region" description="Acidic residues" evidence="2">
    <location>
        <begin position="688"/>
        <end position="699"/>
    </location>
</feature>
<feature type="coiled-coil region" evidence="1">
    <location>
        <begin position="55"/>
        <end position="82"/>
    </location>
</feature>
<reference evidence="4" key="2">
    <citation type="submission" date="2020-05" db="UniProtKB">
        <authorList>
            <consortium name="EnsemblMetazoa"/>
        </authorList>
    </citation>
    <scope>IDENTIFICATION</scope>
    <source>
        <strain evidence="4">maculatus3</strain>
    </source>
</reference>
<evidence type="ECO:0000256" key="3">
    <source>
        <dbReference type="SAM" id="SignalP"/>
    </source>
</evidence>
<evidence type="ECO:0008006" key="6">
    <source>
        <dbReference type="Google" id="ProtNLM"/>
    </source>
</evidence>
<proteinExistence type="predicted"/>
<feature type="region of interest" description="Disordered" evidence="2">
    <location>
        <begin position="107"/>
        <end position="129"/>
    </location>
</feature>
<feature type="region of interest" description="Disordered" evidence="2">
    <location>
        <begin position="634"/>
        <end position="1127"/>
    </location>
</feature>
<protein>
    <recommendedName>
        <fullName evidence="6">FAM21/CAPZIP domain-containing protein</fullName>
    </recommendedName>
</protein>
<feature type="compositionally biased region" description="Polar residues" evidence="2">
    <location>
        <begin position="644"/>
        <end position="654"/>
    </location>
</feature>
<sequence>MSGGFVRRFVITFSFLLQALTPNEFRDRIRNWSLESDGQLLQYMASIAKNVESLAAQTRDNLNDLMLTVKQTELKLANSTNQFSAVEQVKFVENRVAEDDESFYGLRRRRQQVDEPRTDTTQETGDERTPDDLIQLAVERSAEGMYRTYEKYELVHSDTSDDEYPPMVTGTVMYLFPSVDRPLPYVIGSKEWQNSWHVKYDSDRKEEYSESPSETDDGGMFPSQPNSKQHTPSESESSIWGAEGRKRATSLDPSITGDDGSSVYSFASSSKVRSSLPVVVGRGIPSDAGARLKPPSLFPEEPPEEVAAQQKSDRGLFDDSPEEDERPMPTPTPQPRQTAPTNDSKQPFFKGNTQQPARKMVNLFDDEPPESLPDTSVVPEQRKTINLFIESEEDEDVVRENDVRNNNPAPTTVKNRTGATGVTNPKQMSKLVDELNNNFRKQQPEQTVPDILRTVPAARPSVANQRPAKTTNLFDDEPPVDEFDQLFQAANPSARPTTVRLALPAKEKLAVNLFAEDDEDDYDGIVVGSNETKAHKSPLQGAAHNSPAQLVLPKPADRLPTVSKKSIFDDSESEEDRANEAALFGSSAKVLPAVPTIPKVKKSIFSDSSEAEDDDDDEALFGKSSSILKSKLDALKRNGPAGKTNGSNAPSKSKSLFDEDSDEDVLKPPATSLVLDKPEKPAPKVSLFDDEPPSDDEDALFGKKATQNGIEDTRKGTVSLNEQQPTSNGQSSVSVARKQSPEPVKSQTDHKEGPKAAPSSIRSMILKKSIFNSDSESDDDDALFAAENGTISTNKCETNVTTKDESTKAPPTQHTKTTDGEQTVITDVNSSSAQNTSESSSCIEQESSSPAPASTDPPVDSGGNNGAAKSSLFEDSESENESVTEPPPPCDEMESSAATSEPAIASSSVVQEENASNEAIVDETPLVLSKSEPPKLELEETPTPAEPAPGMMIANDIDYYLHTNEATSPETPTTPPVEPPPITPPAAAKSEPKSALNFSPIGLFDDVPPPDDGDETDDATASNDLHQQLQHPVESGEPSLPPIEDETTSYSTETQSLNFIPTGQSGVGSNRSRYLFDDEPPPDEADNSRAGSSSVAKGLFDNPAPASLPPMVEDSRPDSVKPTRPKI</sequence>
<dbReference type="Proteomes" id="UP000075901">
    <property type="component" value="Unassembled WGS sequence"/>
</dbReference>
<feature type="region of interest" description="Disordered" evidence="2">
    <location>
        <begin position="535"/>
        <end position="556"/>
    </location>
</feature>
<feature type="chain" id="PRO_5008136628" description="FAM21/CAPZIP domain-containing protein" evidence="3">
    <location>
        <begin position="23"/>
        <end position="1127"/>
    </location>
</feature>
<feature type="compositionally biased region" description="Basic and acidic residues" evidence="2">
    <location>
        <begin position="111"/>
        <end position="129"/>
    </location>
</feature>
<feature type="compositionally biased region" description="Polar residues" evidence="2">
    <location>
        <begin position="1019"/>
        <end position="1030"/>
    </location>
</feature>
<feature type="region of interest" description="Disordered" evidence="2">
    <location>
        <begin position="201"/>
        <end position="358"/>
    </location>
</feature>
<feature type="compositionally biased region" description="Low complexity" evidence="2">
    <location>
        <begin position="985"/>
        <end position="995"/>
    </location>
</feature>
<feature type="compositionally biased region" description="Low complexity" evidence="2">
    <location>
        <begin position="830"/>
        <end position="861"/>
    </location>
</feature>
<feature type="compositionally biased region" description="Polar residues" evidence="2">
    <location>
        <begin position="905"/>
        <end position="917"/>
    </location>
</feature>
<feature type="region of interest" description="Disordered" evidence="2">
    <location>
        <begin position="393"/>
        <end position="425"/>
    </location>
</feature>
<feature type="signal peptide" evidence="3">
    <location>
        <begin position="1"/>
        <end position="22"/>
    </location>
</feature>
<feature type="compositionally biased region" description="Polar residues" evidence="2">
    <location>
        <begin position="789"/>
        <end position="801"/>
    </location>
</feature>
<keyword evidence="3" id="KW-0732">Signal</keyword>
<feature type="region of interest" description="Disordered" evidence="2">
    <location>
        <begin position="457"/>
        <end position="476"/>
    </location>
</feature>
<organism evidence="4 5">
    <name type="scientific">Anopheles maculatus</name>
    <dbReference type="NCBI Taxonomy" id="74869"/>
    <lineage>
        <taxon>Eukaryota</taxon>
        <taxon>Metazoa</taxon>
        <taxon>Ecdysozoa</taxon>
        <taxon>Arthropoda</taxon>
        <taxon>Hexapoda</taxon>
        <taxon>Insecta</taxon>
        <taxon>Pterygota</taxon>
        <taxon>Neoptera</taxon>
        <taxon>Endopterygota</taxon>
        <taxon>Diptera</taxon>
        <taxon>Nematocera</taxon>
        <taxon>Culicoidea</taxon>
        <taxon>Culicidae</taxon>
        <taxon>Anophelinae</taxon>
        <taxon>Anopheles</taxon>
        <taxon>Anopheles maculatus group</taxon>
    </lineage>
</organism>
<feature type="compositionally biased region" description="Acidic residues" evidence="2">
    <location>
        <begin position="1008"/>
        <end position="1018"/>
    </location>
</feature>
<dbReference type="AlphaFoldDB" id="A0A182TA97"/>
<feature type="compositionally biased region" description="Polar residues" evidence="2">
    <location>
        <begin position="705"/>
        <end position="734"/>
    </location>
</feature>
<evidence type="ECO:0000313" key="5">
    <source>
        <dbReference type="Proteomes" id="UP000075901"/>
    </source>
</evidence>
<feature type="compositionally biased region" description="Polar residues" evidence="2">
    <location>
        <begin position="408"/>
        <end position="425"/>
    </location>
</feature>
<keyword evidence="1" id="KW-0175">Coiled coil</keyword>
<evidence type="ECO:0000256" key="1">
    <source>
        <dbReference type="SAM" id="Coils"/>
    </source>
</evidence>
<dbReference type="VEuPathDB" id="VectorBase:AMAM022792"/>